<dbReference type="InterPro" id="IPR004000">
    <property type="entry name" value="Actin"/>
</dbReference>
<feature type="compositionally biased region" description="Low complexity" evidence="2">
    <location>
        <begin position="315"/>
        <end position="324"/>
    </location>
</feature>
<feature type="compositionally biased region" description="Basic and acidic residues" evidence="2">
    <location>
        <begin position="46"/>
        <end position="58"/>
    </location>
</feature>
<dbReference type="SMART" id="SM00268">
    <property type="entry name" value="ACTIN"/>
    <property type="match status" value="1"/>
</dbReference>
<feature type="region of interest" description="Disordered" evidence="2">
    <location>
        <begin position="284"/>
        <end position="332"/>
    </location>
</feature>
<dbReference type="Gene3D" id="3.30.420.40">
    <property type="match status" value="3"/>
</dbReference>
<feature type="compositionally biased region" description="Low complexity" evidence="2">
    <location>
        <begin position="80"/>
        <end position="91"/>
    </location>
</feature>
<reference evidence="3 4" key="1">
    <citation type="journal article" date="2013" name="PLoS ONE">
        <title>Genomic and secretomic analyses reveal unique features of the lignocellulolytic enzyme system of Penicillium decumbens.</title>
        <authorList>
            <person name="Liu G."/>
            <person name="Zhang L."/>
            <person name="Wei X."/>
            <person name="Zou G."/>
            <person name="Qin Y."/>
            <person name="Ma L."/>
            <person name="Li J."/>
            <person name="Zheng H."/>
            <person name="Wang S."/>
            <person name="Wang C."/>
            <person name="Xun L."/>
            <person name="Zhao G.-P."/>
            <person name="Zhou Z."/>
            <person name="Qu Y."/>
        </authorList>
    </citation>
    <scope>NUCLEOTIDE SEQUENCE [LARGE SCALE GENOMIC DNA]</scope>
    <source>
        <strain evidence="4">114-2 / CGMCC 5302</strain>
    </source>
</reference>
<keyword evidence="4" id="KW-1185">Reference proteome</keyword>
<dbReference type="AlphaFoldDB" id="S7Z7C5"/>
<feature type="compositionally biased region" description="Polar residues" evidence="2">
    <location>
        <begin position="59"/>
        <end position="74"/>
    </location>
</feature>
<dbReference type="Pfam" id="PF00022">
    <property type="entry name" value="Actin"/>
    <property type="match status" value="1"/>
</dbReference>
<accession>S7Z7C5</accession>
<evidence type="ECO:0000313" key="3">
    <source>
        <dbReference type="EMBL" id="EPS26460.1"/>
    </source>
</evidence>
<evidence type="ECO:0000256" key="1">
    <source>
        <dbReference type="RuleBase" id="RU000487"/>
    </source>
</evidence>
<feature type="region of interest" description="Disordered" evidence="2">
    <location>
        <begin position="354"/>
        <end position="375"/>
    </location>
</feature>
<dbReference type="SUPFAM" id="SSF53067">
    <property type="entry name" value="Actin-like ATPase domain"/>
    <property type="match status" value="2"/>
</dbReference>
<dbReference type="PANTHER" id="PTHR11937">
    <property type="entry name" value="ACTIN"/>
    <property type="match status" value="1"/>
</dbReference>
<dbReference type="EMBL" id="KB644409">
    <property type="protein sequence ID" value="EPS26460.1"/>
    <property type="molecule type" value="Genomic_DNA"/>
</dbReference>
<dbReference type="STRING" id="933388.S7Z7C5"/>
<gene>
    <name evidence="3" type="ORF">PDE_01397</name>
</gene>
<organism evidence="3 4">
    <name type="scientific">Penicillium oxalicum (strain 114-2 / CGMCC 5302)</name>
    <name type="common">Penicillium decumbens</name>
    <dbReference type="NCBI Taxonomy" id="933388"/>
    <lineage>
        <taxon>Eukaryota</taxon>
        <taxon>Fungi</taxon>
        <taxon>Dikarya</taxon>
        <taxon>Ascomycota</taxon>
        <taxon>Pezizomycotina</taxon>
        <taxon>Eurotiomycetes</taxon>
        <taxon>Eurotiomycetidae</taxon>
        <taxon>Eurotiales</taxon>
        <taxon>Aspergillaceae</taxon>
        <taxon>Penicillium</taxon>
    </lineage>
</organism>
<sequence>MPPFKDEHILLIAPGSQMTLAQLGLPESFTPARFRFPTRMFPAQKKGEFEPYRIRERQQTPSASNGTDAPMTQDTEMKDAAAVAQDTAAKTETSDNAEKPTDETAGGADKSETQETIYEEDVISDEGAIYPIQDGRIVDWPCFFALLTHIYNALSPPFHTPILLVAQPVWTLRDRETITQFVFEKFKTPGFVLMDSALATCYGYGVPTATVIDVGKTKADVTAVTDYVVNEYGRGIALKGCGGDAMTDRLVELLGPRGFSREMCEQLKRSNIAEILVPGTPLPGAAATAHQGSNPAAAASTGGSGANDTIPRGPGENTQTGTENGTEEDDGVLDVAAIVSGNTTEYLAKIEKEKTGKKTGAESKQKNAPNHQKEKATFQYEEFSPLDEDEKSAAGSRRYIRQTREIEVGAERFLLATPVQGAQDRLTSGILEDIAAQIHHTILAVPDATKRSELWDSLVIVGCGSRVRGFAQALLGVLTQKYILSPSATIFTSEIPSVFSTPLPTGGTNTPAPMAQQPSPMFHPTAPGVNPLLVAATHNNPGMAATTPGTPGMDPSMSLHRSSGHSQNPTSVKCLRLPDYFPEFKHEGNRNAPGASHGPSATQGGHGSEEATFLGAQMAAKVCFVLDQGLSKGFMTRVDYNESGPSAIHEFVL</sequence>
<protein>
    <submittedName>
        <fullName evidence="3">Uncharacterized protein</fullName>
    </submittedName>
</protein>
<evidence type="ECO:0000256" key="2">
    <source>
        <dbReference type="SAM" id="MobiDB-lite"/>
    </source>
</evidence>
<dbReference type="HOGENOM" id="CLU_015497_0_0_1"/>
<dbReference type="eggNOG" id="KOG0676">
    <property type="taxonomic scope" value="Eukaryota"/>
</dbReference>
<comment type="similarity">
    <text evidence="1">Belongs to the actin family.</text>
</comment>
<dbReference type="Gene3D" id="3.90.640.60">
    <property type="match status" value="1"/>
</dbReference>
<evidence type="ECO:0000313" key="4">
    <source>
        <dbReference type="Proteomes" id="UP000019376"/>
    </source>
</evidence>
<dbReference type="InterPro" id="IPR043129">
    <property type="entry name" value="ATPase_NBD"/>
</dbReference>
<proteinExistence type="inferred from homology"/>
<feature type="region of interest" description="Disordered" evidence="2">
    <location>
        <begin position="46"/>
        <end position="117"/>
    </location>
</feature>
<dbReference type="Proteomes" id="UP000019376">
    <property type="component" value="Unassembled WGS sequence"/>
</dbReference>
<feature type="compositionally biased region" description="Low complexity" evidence="2">
    <location>
        <begin position="284"/>
        <end position="301"/>
    </location>
</feature>
<dbReference type="OrthoDB" id="74201at2759"/>
<feature type="region of interest" description="Disordered" evidence="2">
    <location>
        <begin position="585"/>
        <end position="608"/>
    </location>
</feature>
<name>S7Z7C5_PENO1</name>
<dbReference type="PhylomeDB" id="S7Z7C5"/>
<feature type="compositionally biased region" description="Basic and acidic residues" evidence="2">
    <location>
        <begin position="92"/>
        <end position="102"/>
    </location>
</feature>